<organism evidence="1 2">
    <name type="scientific">Nostoc punctiforme NIES-2108</name>
    <dbReference type="NCBI Taxonomy" id="1356359"/>
    <lineage>
        <taxon>Bacteria</taxon>
        <taxon>Bacillati</taxon>
        <taxon>Cyanobacteriota</taxon>
        <taxon>Cyanophyceae</taxon>
        <taxon>Nostocales</taxon>
        <taxon>Nostocaceae</taxon>
        <taxon>Nostoc</taxon>
    </lineage>
</organism>
<dbReference type="Proteomes" id="UP000252085">
    <property type="component" value="Unassembled WGS sequence"/>
</dbReference>
<dbReference type="SUPFAM" id="SSF51182">
    <property type="entry name" value="RmlC-like cupins"/>
    <property type="match status" value="2"/>
</dbReference>
<dbReference type="EMBL" id="LXQE01000162">
    <property type="protein sequence ID" value="RCJ32987.1"/>
    <property type="molecule type" value="Genomic_DNA"/>
</dbReference>
<proteinExistence type="predicted"/>
<dbReference type="Pfam" id="PF14499">
    <property type="entry name" value="DUF4437"/>
    <property type="match status" value="1"/>
</dbReference>
<accession>A0A367R902</accession>
<evidence type="ECO:0008006" key="3">
    <source>
        <dbReference type="Google" id="ProtNLM"/>
    </source>
</evidence>
<name>A0A367R902_NOSPU</name>
<sequence>MARDHIEFIQSADVIQKTWLVDGLLEGGLTRILSFDTETGASTELIEWTQNWENSSGYFNCDVEIFVLSGEIRIGQLRLGRYTYAFIPEGVCIEAWNISENTRALWMPERHPSFTKSLNDVPEAKRELYIPSYSSELIPWSATITPGFPPGAMRKTLRKGLDGGRSTWLLGCLPQFVEPFAEYHPIPEEEFVLQGSLTTQAGHMTPGCYFWRPPLISHAPAYTETGYFALVRGGNPHLSYHAWEPPLHTYYPWDWNK</sequence>
<protein>
    <recommendedName>
        <fullName evidence="3">DUF4437 domain-containing protein</fullName>
    </recommendedName>
</protein>
<reference evidence="1 2" key="1">
    <citation type="submission" date="2016-04" db="EMBL/GenBank/DDBJ databases">
        <authorList>
            <person name="Evans L.H."/>
            <person name="Alamgir A."/>
            <person name="Owens N."/>
            <person name="Weber N.D."/>
            <person name="Virtaneva K."/>
            <person name="Barbian K."/>
            <person name="Babar A."/>
            <person name="Rosenke K."/>
        </authorList>
    </citation>
    <scope>NUCLEOTIDE SEQUENCE [LARGE SCALE GENOMIC DNA]</scope>
    <source>
        <strain evidence="1">NIES-2108</strain>
    </source>
</reference>
<dbReference type="InterPro" id="IPR011051">
    <property type="entry name" value="RmlC_Cupin_sf"/>
</dbReference>
<dbReference type="InterPro" id="IPR014710">
    <property type="entry name" value="RmlC-like_jellyroll"/>
</dbReference>
<evidence type="ECO:0000313" key="2">
    <source>
        <dbReference type="Proteomes" id="UP000252085"/>
    </source>
</evidence>
<gene>
    <name evidence="1" type="ORF">A6769_26515</name>
</gene>
<dbReference type="Gene3D" id="2.60.120.10">
    <property type="entry name" value="Jelly Rolls"/>
    <property type="match status" value="1"/>
</dbReference>
<comment type="caution">
    <text evidence="1">The sequence shown here is derived from an EMBL/GenBank/DDBJ whole genome shotgun (WGS) entry which is preliminary data.</text>
</comment>
<dbReference type="AlphaFoldDB" id="A0A367R902"/>
<evidence type="ECO:0000313" key="1">
    <source>
        <dbReference type="EMBL" id="RCJ32987.1"/>
    </source>
</evidence>
<dbReference type="InterPro" id="IPR028013">
    <property type="entry name" value="DUF4437"/>
</dbReference>